<accession>A0A143HQ13</accession>
<protein>
    <submittedName>
        <fullName evidence="1">Uncharacterized protein</fullName>
    </submittedName>
</protein>
<dbReference type="AlphaFoldDB" id="A0A143HQ13"/>
<gene>
    <name evidence="1" type="ORF">A3224_15605</name>
</gene>
<evidence type="ECO:0000313" key="1">
    <source>
        <dbReference type="EMBL" id="AMX03824.1"/>
    </source>
</evidence>
<reference evidence="2" key="1">
    <citation type="submission" date="2016-03" db="EMBL/GenBank/DDBJ databases">
        <authorList>
            <person name="Lee Y.-S."/>
            <person name="Choi Y.-L."/>
        </authorList>
    </citation>
    <scope>NUCLEOTIDE SEQUENCE [LARGE SCALE GENOMIC DNA]</scope>
    <source>
        <strain evidence="2">DAU221</strain>
    </source>
</reference>
<proteinExistence type="predicted"/>
<sequence>MVKRLGIDQDDAQIQFDLERHKIEILEGVQEANIKYGGDLQVQEIEIVPSDYPKEGQARFAAFKISEYVLGKISK</sequence>
<dbReference type="EMBL" id="CP014864">
    <property type="protein sequence ID" value="AMX03824.1"/>
    <property type="molecule type" value="Genomic_DNA"/>
</dbReference>
<dbReference type="KEGG" id="mthd:A3224_15605"/>
<keyword evidence="2" id="KW-1185">Reference proteome</keyword>
<name>A0A143HQ13_MICTH</name>
<evidence type="ECO:0000313" key="2">
    <source>
        <dbReference type="Proteomes" id="UP000076077"/>
    </source>
</evidence>
<dbReference type="Proteomes" id="UP000076077">
    <property type="component" value="Chromosome"/>
</dbReference>
<organism evidence="1 2">
    <name type="scientific">Microbulbifer thermotolerans</name>
    <dbReference type="NCBI Taxonomy" id="252514"/>
    <lineage>
        <taxon>Bacteria</taxon>
        <taxon>Pseudomonadati</taxon>
        <taxon>Pseudomonadota</taxon>
        <taxon>Gammaproteobacteria</taxon>
        <taxon>Cellvibrionales</taxon>
        <taxon>Microbulbiferaceae</taxon>
        <taxon>Microbulbifer</taxon>
    </lineage>
</organism>